<dbReference type="GO" id="GO:0005886">
    <property type="term" value="C:plasma membrane"/>
    <property type="evidence" value="ECO:0007669"/>
    <property type="project" value="UniProtKB-SubCell"/>
</dbReference>
<evidence type="ECO:0000313" key="7">
    <source>
        <dbReference type="EMBL" id="TVV72521.1"/>
    </source>
</evidence>
<feature type="transmembrane region" description="Helical" evidence="6">
    <location>
        <begin position="99"/>
        <end position="122"/>
    </location>
</feature>
<feature type="transmembrane region" description="Helical" evidence="6">
    <location>
        <begin position="134"/>
        <end position="152"/>
    </location>
</feature>
<sequence>MSLPPETAAPRAAHDVTHGDVAKGAGAALLSRLGAVIEIVAQPAYTLMFGLATYGLYTVLWSLVNLVENVADLGMTSALQRVVPQAASEDAAVAALRSALVLALVPCTLIAAGASIGAPWIADIVNVAPADRPALATGVALFAWALPLWAFIEIGTSALRARRAFGPEIRLRIVWEQVIRLVVATGLWLAGVDTLGLLIAHLVSLTITAAACVRLLSRYYDLRLLLRGRRVPGMMHETALAGLSVLPSNVIGRVFSDAPPVILNLLIPGAGGATAAGLYGIARKLSSLIQLVRMAFGYVMGPLASAVARHDRRAIQPLYGFATRLSTVLALPIAATIIAAADMLVRFFGKEAAPAATVLIPLAVARAVEAIGGPAGAVQQVASKRLQPVVNSLSGLAVAALVATVAFAVLPDVGPVAMALAVGAGLVVSSGFSVWQLHRADGLNPFFPPFGRAVGVALLACGAVFALLEATRLLPFAARVPLLPPIMFGGLWMSVRYGLGEADKDAFGKLAARLRLRRPEPTTINPGRTPPLP</sequence>
<evidence type="ECO:0000256" key="6">
    <source>
        <dbReference type="SAM" id="Phobius"/>
    </source>
</evidence>
<feature type="transmembrane region" description="Helical" evidence="6">
    <location>
        <begin position="480"/>
        <end position="499"/>
    </location>
</feature>
<protein>
    <submittedName>
        <fullName evidence="7">Lipopolysaccharide biosynthesis protein</fullName>
    </submittedName>
</protein>
<organism evidence="7 8">
    <name type="scientific">Alterirhizorhabdus solaris</name>
    <dbReference type="NCBI Taxonomy" id="2529389"/>
    <lineage>
        <taxon>Bacteria</taxon>
        <taxon>Pseudomonadati</taxon>
        <taxon>Pseudomonadota</taxon>
        <taxon>Alphaproteobacteria</taxon>
        <taxon>Sphingomonadales</taxon>
        <taxon>Rhizorhabdaceae</taxon>
        <taxon>Alterirhizorhabdus</taxon>
    </lineage>
</organism>
<evidence type="ECO:0000256" key="2">
    <source>
        <dbReference type="ARBA" id="ARBA00022475"/>
    </source>
</evidence>
<dbReference type="EMBL" id="VNIM01000063">
    <property type="protein sequence ID" value="TVV72521.1"/>
    <property type="molecule type" value="Genomic_DNA"/>
</dbReference>
<comment type="caution">
    <text evidence="7">The sequence shown here is derived from an EMBL/GenBank/DDBJ whole genome shotgun (WGS) entry which is preliminary data.</text>
</comment>
<dbReference type="InterPro" id="IPR050833">
    <property type="entry name" value="Poly_Biosynth_Transport"/>
</dbReference>
<feature type="transmembrane region" description="Helical" evidence="6">
    <location>
        <begin position="291"/>
        <end position="309"/>
    </location>
</feature>
<keyword evidence="3 6" id="KW-0812">Transmembrane</keyword>
<evidence type="ECO:0000256" key="1">
    <source>
        <dbReference type="ARBA" id="ARBA00004651"/>
    </source>
</evidence>
<keyword evidence="5 6" id="KW-0472">Membrane</keyword>
<feature type="transmembrane region" description="Helical" evidence="6">
    <location>
        <begin position="238"/>
        <end position="255"/>
    </location>
</feature>
<proteinExistence type="predicted"/>
<comment type="subcellular location">
    <subcellularLocation>
        <location evidence="1">Cell membrane</location>
        <topology evidence="1">Multi-pass membrane protein</topology>
    </subcellularLocation>
</comment>
<evidence type="ECO:0000313" key="8">
    <source>
        <dbReference type="Proteomes" id="UP000318681"/>
    </source>
</evidence>
<keyword evidence="8" id="KW-1185">Reference proteome</keyword>
<dbReference type="Pfam" id="PF13440">
    <property type="entry name" value="Polysacc_synt_3"/>
    <property type="match status" value="1"/>
</dbReference>
<evidence type="ECO:0000256" key="5">
    <source>
        <dbReference type="ARBA" id="ARBA00023136"/>
    </source>
</evidence>
<accession>A0A558QZE3</accession>
<feature type="transmembrane region" description="Helical" evidence="6">
    <location>
        <begin position="173"/>
        <end position="191"/>
    </location>
</feature>
<feature type="transmembrane region" description="Helical" evidence="6">
    <location>
        <begin position="197"/>
        <end position="217"/>
    </location>
</feature>
<dbReference type="Proteomes" id="UP000318681">
    <property type="component" value="Unassembled WGS sequence"/>
</dbReference>
<evidence type="ECO:0000256" key="3">
    <source>
        <dbReference type="ARBA" id="ARBA00022692"/>
    </source>
</evidence>
<dbReference type="PANTHER" id="PTHR30250:SF26">
    <property type="entry name" value="PSMA PROTEIN"/>
    <property type="match status" value="1"/>
</dbReference>
<dbReference type="RefSeq" id="WP_145153360.1">
    <property type="nucleotide sequence ID" value="NZ_VNIM01000063.1"/>
</dbReference>
<keyword evidence="4 6" id="KW-1133">Transmembrane helix</keyword>
<feature type="transmembrane region" description="Helical" evidence="6">
    <location>
        <begin position="261"/>
        <end position="279"/>
    </location>
</feature>
<reference evidence="7 8" key="1">
    <citation type="submission" date="2019-07" db="EMBL/GenBank/DDBJ databases">
        <title>Sphingomonas solaris sp. nov., isolated from a solar panel from Boston, Massachusetts.</title>
        <authorList>
            <person name="Tanner K."/>
            <person name="Pascual J."/>
            <person name="Mancuso C."/>
            <person name="Pereto J."/>
            <person name="Khalil A."/>
            <person name="Vilanova C."/>
        </authorList>
    </citation>
    <scope>NUCLEOTIDE SEQUENCE [LARGE SCALE GENOMIC DNA]</scope>
    <source>
        <strain evidence="7 8">R4DWN</strain>
    </source>
</reference>
<feature type="transmembrane region" description="Helical" evidence="6">
    <location>
        <begin position="416"/>
        <end position="437"/>
    </location>
</feature>
<feature type="transmembrane region" description="Helical" evidence="6">
    <location>
        <begin position="449"/>
        <end position="468"/>
    </location>
</feature>
<dbReference type="PANTHER" id="PTHR30250">
    <property type="entry name" value="PST FAMILY PREDICTED COLANIC ACID TRANSPORTER"/>
    <property type="match status" value="1"/>
</dbReference>
<dbReference type="OrthoDB" id="7417248at2"/>
<feature type="transmembrane region" description="Helical" evidence="6">
    <location>
        <begin position="321"/>
        <end position="341"/>
    </location>
</feature>
<feature type="transmembrane region" description="Helical" evidence="6">
    <location>
        <begin position="389"/>
        <end position="410"/>
    </location>
</feature>
<dbReference type="AlphaFoldDB" id="A0A558QZE3"/>
<gene>
    <name evidence="7" type="ORF">FOY91_14385</name>
</gene>
<keyword evidence="2" id="KW-1003">Cell membrane</keyword>
<name>A0A558QZE3_9SPHN</name>
<evidence type="ECO:0000256" key="4">
    <source>
        <dbReference type="ARBA" id="ARBA00022989"/>
    </source>
</evidence>